<dbReference type="PANTHER" id="PTHR18895:SF74">
    <property type="entry name" value="MTRF1L RELEASE FACTOR GLUTAMINE METHYLTRANSFERASE"/>
    <property type="match status" value="1"/>
</dbReference>
<keyword evidence="2 7" id="KW-0489">Methyltransferase</keyword>
<evidence type="ECO:0000313" key="7">
    <source>
        <dbReference type="EMBL" id="GGF17799.1"/>
    </source>
</evidence>
<keyword evidence="3" id="KW-0808">Transferase</keyword>
<sequence>MTPDDIVASLRSAGCVFAEDEAALLIDAADGPAELAAMVSDRVAGRPLEYIVGWVAFGDLRIQVADGVFVPRSRTQLLAAQAARLVSGDAVLIEMCCGAGAVAATVASRVPTAQIVACDIDPIATDCARRNLSDAQVCTGDLFDALPDTLRGRVGVIAANAPYVPTDAIATMPREARQYEPRTTLDGGPDGLDIARRIVVGAPDWLGPGGHLLIETSTRQAGALCAAMVRRGFDARTITDEDNGGTVAVAALP</sequence>
<comment type="catalytic activity">
    <reaction evidence="5">
        <text>L-glutaminyl-[peptide chain release factor] + S-adenosyl-L-methionine = N(5)-methyl-L-glutaminyl-[peptide chain release factor] + S-adenosyl-L-homocysteine + H(+)</text>
        <dbReference type="Rhea" id="RHEA:42896"/>
        <dbReference type="Rhea" id="RHEA-COMP:10271"/>
        <dbReference type="Rhea" id="RHEA-COMP:10272"/>
        <dbReference type="ChEBI" id="CHEBI:15378"/>
        <dbReference type="ChEBI" id="CHEBI:30011"/>
        <dbReference type="ChEBI" id="CHEBI:57856"/>
        <dbReference type="ChEBI" id="CHEBI:59789"/>
        <dbReference type="ChEBI" id="CHEBI:61891"/>
        <dbReference type="EC" id="2.1.1.297"/>
    </reaction>
</comment>
<evidence type="ECO:0000259" key="6">
    <source>
        <dbReference type="Pfam" id="PF05175"/>
    </source>
</evidence>
<dbReference type="Proteomes" id="UP000632454">
    <property type="component" value="Unassembled WGS sequence"/>
</dbReference>
<dbReference type="GO" id="GO:0032259">
    <property type="term" value="P:methylation"/>
    <property type="evidence" value="ECO:0007669"/>
    <property type="project" value="UniProtKB-KW"/>
</dbReference>
<keyword evidence="4" id="KW-0949">S-adenosyl-L-methionine</keyword>
<dbReference type="PANTHER" id="PTHR18895">
    <property type="entry name" value="HEMK METHYLTRANSFERASE"/>
    <property type="match status" value="1"/>
</dbReference>
<dbReference type="EC" id="2.1.1.297" evidence="1"/>
<evidence type="ECO:0000256" key="2">
    <source>
        <dbReference type="ARBA" id="ARBA00022603"/>
    </source>
</evidence>
<dbReference type="NCBIfam" id="TIGR03704">
    <property type="entry name" value="PrmC_rel_meth"/>
    <property type="match status" value="1"/>
</dbReference>
<dbReference type="NCBIfam" id="TIGR00536">
    <property type="entry name" value="hemK_fam"/>
    <property type="match status" value="1"/>
</dbReference>
<organism evidence="7 8">
    <name type="scientific">Williamsia phyllosphaerae</name>
    <dbReference type="NCBI Taxonomy" id="885042"/>
    <lineage>
        <taxon>Bacteria</taxon>
        <taxon>Bacillati</taxon>
        <taxon>Actinomycetota</taxon>
        <taxon>Actinomycetes</taxon>
        <taxon>Mycobacteriales</taxon>
        <taxon>Nocardiaceae</taxon>
        <taxon>Williamsia</taxon>
    </lineage>
</organism>
<dbReference type="SUPFAM" id="SSF53335">
    <property type="entry name" value="S-adenosyl-L-methionine-dependent methyltransferases"/>
    <property type="match status" value="1"/>
</dbReference>
<evidence type="ECO:0000256" key="5">
    <source>
        <dbReference type="ARBA" id="ARBA00048391"/>
    </source>
</evidence>
<dbReference type="RefSeq" id="WP_188487868.1">
    <property type="nucleotide sequence ID" value="NZ_BMCS01000001.1"/>
</dbReference>
<keyword evidence="8" id="KW-1185">Reference proteome</keyword>
<feature type="domain" description="Methyltransferase small" evidence="6">
    <location>
        <begin position="90"/>
        <end position="163"/>
    </location>
</feature>
<evidence type="ECO:0000256" key="4">
    <source>
        <dbReference type="ARBA" id="ARBA00022691"/>
    </source>
</evidence>
<dbReference type="GO" id="GO:0008168">
    <property type="term" value="F:methyltransferase activity"/>
    <property type="evidence" value="ECO:0007669"/>
    <property type="project" value="UniProtKB-KW"/>
</dbReference>
<protein>
    <recommendedName>
        <fullName evidence="1">peptide chain release factor N(5)-glutamine methyltransferase</fullName>
        <ecNumber evidence="1">2.1.1.297</ecNumber>
    </recommendedName>
</protein>
<dbReference type="InterPro" id="IPR022446">
    <property type="entry name" value="MeTrfrase_put"/>
</dbReference>
<comment type="caution">
    <text evidence="7">The sequence shown here is derived from an EMBL/GenBank/DDBJ whole genome shotgun (WGS) entry which is preliminary data.</text>
</comment>
<dbReference type="InterPro" id="IPR050320">
    <property type="entry name" value="N5-glutamine_MTase"/>
</dbReference>
<evidence type="ECO:0000313" key="8">
    <source>
        <dbReference type="Proteomes" id="UP000632454"/>
    </source>
</evidence>
<dbReference type="Gene3D" id="3.40.50.150">
    <property type="entry name" value="Vaccinia Virus protein VP39"/>
    <property type="match status" value="1"/>
</dbReference>
<dbReference type="Pfam" id="PF05175">
    <property type="entry name" value="MTS"/>
    <property type="match status" value="1"/>
</dbReference>
<evidence type="ECO:0000256" key="1">
    <source>
        <dbReference type="ARBA" id="ARBA00012771"/>
    </source>
</evidence>
<name>A0ABQ1UFQ1_9NOCA</name>
<reference evidence="8" key="1">
    <citation type="journal article" date="2019" name="Int. J. Syst. Evol. Microbiol.">
        <title>The Global Catalogue of Microorganisms (GCM) 10K type strain sequencing project: providing services to taxonomists for standard genome sequencing and annotation.</title>
        <authorList>
            <consortium name="The Broad Institute Genomics Platform"/>
            <consortium name="The Broad Institute Genome Sequencing Center for Infectious Disease"/>
            <person name="Wu L."/>
            <person name="Ma J."/>
        </authorList>
    </citation>
    <scope>NUCLEOTIDE SEQUENCE [LARGE SCALE GENOMIC DNA]</scope>
    <source>
        <strain evidence="8">CCM 7855</strain>
    </source>
</reference>
<gene>
    <name evidence="7" type="primary">hemK</name>
    <name evidence="7" type="ORF">GCM10007298_12260</name>
</gene>
<dbReference type="InterPro" id="IPR004556">
    <property type="entry name" value="HemK-like"/>
</dbReference>
<proteinExistence type="predicted"/>
<dbReference type="InterPro" id="IPR029063">
    <property type="entry name" value="SAM-dependent_MTases_sf"/>
</dbReference>
<accession>A0ABQ1UFQ1</accession>
<dbReference type="InterPro" id="IPR007848">
    <property type="entry name" value="Small_mtfrase_dom"/>
</dbReference>
<evidence type="ECO:0000256" key="3">
    <source>
        <dbReference type="ARBA" id="ARBA00022679"/>
    </source>
</evidence>
<dbReference type="EMBL" id="BMCS01000001">
    <property type="protein sequence ID" value="GGF17799.1"/>
    <property type="molecule type" value="Genomic_DNA"/>
</dbReference>